<reference evidence="2 3" key="1">
    <citation type="submission" date="2018-11" db="EMBL/GenBank/DDBJ databases">
        <title>Genomic Encyclopedia of Type Strains, Phase IV (KMG-IV): sequencing the most valuable type-strain genomes for metagenomic binning, comparative biology and taxonomic classification.</title>
        <authorList>
            <person name="Goeker M."/>
        </authorList>
    </citation>
    <scope>NUCLEOTIDE SEQUENCE [LARGE SCALE GENOMIC DNA]</scope>
    <source>
        <strain evidence="2 3">DSM 25623</strain>
    </source>
</reference>
<keyword evidence="1" id="KW-0812">Transmembrane</keyword>
<organism evidence="2 3">
    <name type="scientific">Vulcaniibacterium tengchongense</name>
    <dbReference type="NCBI Taxonomy" id="1273429"/>
    <lineage>
        <taxon>Bacteria</taxon>
        <taxon>Pseudomonadati</taxon>
        <taxon>Pseudomonadota</taxon>
        <taxon>Gammaproteobacteria</taxon>
        <taxon>Lysobacterales</taxon>
        <taxon>Lysobacteraceae</taxon>
        <taxon>Vulcaniibacterium</taxon>
    </lineage>
</organism>
<dbReference type="EMBL" id="RKQN01000002">
    <property type="protein sequence ID" value="RPE79811.1"/>
    <property type="molecule type" value="Genomic_DNA"/>
</dbReference>
<protein>
    <submittedName>
        <fullName evidence="2">Uncharacterized protein</fullName>
    </submittedName>
</protein>
<name>A0A3N4VKK7_9GAMM</name>
<accession>A0A3N4VKK7</accession>
<keyword evidence="1" id="KW-1133">Transmembrane helix</keyword>
<dbReference type="RefSeq" id="WP_123769989.1">
    <property type="nucleotide sequence ID" value="NZ_RKQN01000002.1"/>
</dbReference>
<dbReference type="AlphaFoldDB" id="A0A3N4VKK7"/>
<dbReference type="PROSITE" id="PS51257">
    <property type="entry name" value="PROKAR_LIPOPROTEIN"/>
    <property type="match status" value="1"/>
</dbReference>
<keyword evidence="1" id="KW-0472">Membrane</keyword>
<feature type="transmembrane region" description="Helical" evidence="1">
    <location>
        <begin position="33"/>
        <end position="50"/>
    </location>
</feature>
<proteinExistence type="predicted"/>
<sequence length="59" mass="6068">MKGRDALKAVIVLALASACGIVGLLLADGAWDALLLVLAASPLAVGLWRWRAEARAGGR</sequence>
<keyword evidence="3" id="KW-1185">Reference proteome</keyword>
<comment type="caution">
    <text evidence="2">The sequence shown here is derived from an EMBL/GenBank/DDBJ whole genome shotgun (WGS) entry which is preliminary data.</text>
</comment>
<evidence type="ECO:0000313" key="2">
    <source>
        <dbReference type="EMBL" id="RPE79811.1"/>
    </source>
</evidence>
<evidence type="ECO:0000256" key="1">
    <source>
        <dbReference type="SAM" id="Phobius"/>
    </source>
</evidence>
<gene>
    <name evidence="2" type="ORF">EDC50_1637</name>
</gene>
<evidence type="ECO:0000313" key="3">
    <source>
        <dbReference type="Proteomes" id="UP000269708"/>
    </source>
</evidence>
<feature type="transmembrane region" description="Helical" evidence="1">
    <location>
        <begin position="7"/>
        <end position="27"/>
    </location>
</feature>
<dbReference type="Proteomes" id="UP000269708">
    <property type="component" value="Unassembled WGS sequence"/>
</dbReference>